<evidence type="ECO:0000313" key="2">
    <source>
        <dbReference type="EMBL" id="GAA0534142.1"/>
    </source>
</evidence>
<accession>A0ABP3N5R2</accession>
<protein>
    <submittedName>
        <fullName evidence="2">Uncharacterized protein</fullName>
    </submittedName>
</protein>
<gene>
    <name evidence="2" type="ORF">GCM10010390_39880</name>
</gene>
<feature type="region of interest" description="Disordered" evidence="1">
    <location>
        <begin position="55"/>
        <end position="94"/>
    </location>
</feature>
<name>A0ABP3N5R2_9ACTN</name>
<comment type="caution">
    <text evidence="2">The sequence shown here is derived from an EMBL/GenBank/DDBJ whole genome shotgun (WGS) entry which is preliminary data.</text>
</comment>
<dbReference type="Proteomes" id="UP001501576">
    <property type="component" value="Unassembled WGS sequence"/>
</dbReference>
<keyword evidence="3" id="KW-1185">Reference proteome</keyword>
<evidence type="ECO:0000313" key="3">
    <source>
        <dbReference type="Proteomes" id="UP001501576"/>
    </source>
</evidence>
<feature type="compositionally biased region" description="Low complexity" evidence="1">
    <location>
        <begin position="59"/>
        <end position="81"/>
    </location>
</feature>
<organism evidence="2 3">
    <name type="scientific">Streptomyces mordarskii</name>
    <dbReference type="NCBI Taxonomy" id="1226758"/>
    <lineage>
        <taxon>Bacteria</taxon>
        <taxon>Bacillati</taxon>
        <taxon>Actinomycetota</taxon>
        <taxon>Actinomycetes</taxon>
        <taxon>Kitasatosporales</taxon>
        <taxon>Streptomycetaceae</taxon>
        <taxon>Streptomyces</taxon>
    </lineage>
</organism>
<evidence type="ECO:0000256" key="1">
    <source>
        <dbReference type="SAM" id="MobiDB-lite"/>
    </source>
</evidence>
<reference evidence="3" key="1">
    <citation type="journal article" date="2019" name="Int. J. Syst. Evol. Microbiol.">
        <title>The Global Catalogue of Microorganisms (GCM) 10K type strain sequencing project: providing services to taxonomists for standard genome sequencing and annotation.</title>
        <authorList>
            <consortium name="The Broad Institute Genomics Platform"/>
            <consortium name="The Broad Institute Genome Sequencing Center for Infectious Disease"/>
            <person name="Wu L."/>
            <person name="Ma J."/>
        </authorList>
    </citation>
    <scope>NUCLEOTIDE SEQUENCE [LARGE SCALE GENOMIC DNA]</scope>
    <source>
        <strain evidence="3">JCM 5052</strain>
    </source>
</reference>
<dbReference type="EMBL" id="BAAABZ010000038">
    <property type="protein sequence ID" value="GAA0534142.1"/>
    <property type="molecule type" value="Genomic_DNA"/>
</dbReference>
<sequence>MAQPKLSITKKATITVDARTAKPVDITVPDAAAKAGAVSPTYTVGTADGWQGFAAGSWTRTPTSVPRTPARRSPTAPCTRTGSVSGPSPPRSTT</sequence>
<proteinExistence type="predicted"/>